<dbReference type="EMBL" id="QVQA01000073">
    <property type="protein sequence ID" value="KAF5097115.1"/>
    <property type="molecule type" value="Genomic_DNA"/>
</dbReference>
<dbReference type="Proteomes" id="UP000744676">
    <property type="component" value="Unassembled WGS sequence"/>
</dbReference>
<sequence>MSFFQSLHLNNNRGIKAKGLPGSTMSGNGYAPSPAGNSGVLGGAPSNGVVSQVLRQYAEATLGSGSLRQAVVLPEGEDLNEWVAVHVVDFYNQLNMLYGTITEFCSPKSCPRMIATEEYEYLWQDSNSTRFKKPTKMSAPEYCENLMNWVQGFIDDENIFPTSYNTYFGSRRIKLAPADARAEPLFQPAYYKQGVQAERKIIYGFFHPYANAGGGGERVLWAAVKSTLEQSERNICVIYTGLDPPPAPAPVSRAEQQQSGTERVGQFTDVNRPERILEKAQLRFGLEIADPSRVVFIYLTKRRLVDPASWPRLTLLLQAAGSVVLAHEALTTLIPDVWIDTMGYPFTYPIVAWLANIPVSAYVHYPVISSDMITGMVRSTPAGIKKAFKYLYWTTFAWAYTFVGSYVSIIMANSTWTTQHMRSQWWWGRGGSWRTGDTKHVKTVYPPCATQDLEEFPLEQRSLETVYIAQFRPEKRHELVLEEFAKFLAAYKKQHGIGAGSKTETPKLVLIGSIRNDNDRSAVYNLRILAHELKLEDHRDIEFVLDAPWTTVTERLSRASFGIDGMWNEHFGMVIVEYMAAGLVPIVHDSAGPKLDIVVPWASSATSAAGKELPTGFHFRSETDPDFVKSSAPLTTLATCFAQAYALPAAELQGYRTRAREASRRFSDAAFAERWNLRIESLAKLHVIRTKVRREDGLAD</sequence>
<keyword evidence="2" id="KW-1185">Reference proteome</keyword>
<reference evidence="1 2" key="1">
    <citation type="journal article" date="2020" name="Front. Microbiol.">
        <title>Phenotypic and Genetic Characterization of the Cheese Ripening Yeast Geotrichum candidum.</title>
        <authorList>
            <person name="Perkins V."/>
            <person name="Vignola S."/>
            <person name="Lessard M.H."/>
            <person name="Plante P.L."/>
            <person name="Corbeil J."/>
            <person name="Dugat-Bony E."/>
            <person name="Frenette M."/>
            <person name="Labrie S."/>
        </authorList>
    </citation>
    <scope>NUCLEOTIDE SEQUENCE [LARGE SCALE GENOMIC DNA]</scope>
    <source>
        <strain evidence="1 2">LMA-1147</strain>
    </source>
</reference>
<evidence type="ECO:0000313" key="2">
    <source>
        <dbReference type="Proteomes" id="UP000744676"/>
    </source>
</evidence>
<accession>A0ACB6V3Y4</accession>
<proteinExistence type="predicted"/>
<organism evidence="1 2">
    <name type="scientific">Geotrichum galactomycetum</name>
    <dbReference type="NCBI Taxonomy" id="27317"/>
    <lineage>
        <taxon>Eukaryota</taxon>
        <taxon>Fungi</taxon>
        <taxon>Dikarya</taxon>
        <taxon>Ascomycota</taxon>
        <taxon>Saccharomycotina</taxon>
        <taxon>Dipodascomycetes</taxon>
        <taxon>Dipodascales</taxon>
        <taxon>Dipodascaceae</taxon>
        <taxon>Geotrichum</taxon>
    </lineage>
</organism>
<name>A0ACB6V3Y4_9ASCO</name>
<protein>
    <submittedName>
        <fullName evidence="1">Uncharacterized protein</fullName>
    </submittedName>
</protein>
<evidence type="ECO:0000313" key="1">
    <source>
        <dbReference type="EMBL" id="KAF5097115.1"/>
    </source>
</evidence>
<gene>
    <name evidence="1" type="ORF">D0Z00_002513</name>
</gene>
<comment type="caution">
    <text evidence="1">The sequence shown here is derived from an EMBL/GenBank/DDBJ whole genome shotgun (WGS) entry which is preliminary data.</text>
</comment>